<dbReference type="EMBL" id="JARYMX010000003">
    <property type="protein sequence ID" value="KAJ9555386.1"/>
    <property type="molecule type" value="Genomic_DNA"/>
</dbReference>
<dbReference type="PANTHER" id="PTHR31769">
    <property type="entry name" value="OS07G0462200 PROTEIN-RELATED"/>
    <property type="match status" value="1"/>
</dbReference>
<keyword evidence="10" id="KW-1185">Reference proteome</keyword>
<keyword evidence="5 7" id="KW-0472">Membrane</keyword>
<evidence type="ECO:0000313" key="9">
    <source>
        <dbReference type="EMBL" id="KAJ9555386.1"/>
    </source>
</evidence>
<evidence type="ECO:0000256" key="2">
    <source>
        <dbReference type="ARBA" id="ARBA00022692"/>
    </source>
</evidence>
<evidence type="ECO:0000256" key="7">
    <source>
        <dbReference type="SAM" id="Phobius"/>
    </source>
</evidence>
<reference evidence="9" key="1">
    <citation type="submission" date="2023-03" db="EMBL/GenBank/DDBJ databases">
        <title>Chromosome-scale reference genome and RAD-based genetic map of yellow starthistle (Centaurea solstitialis) reveal putative structural variation and QTLs associated with invader traits.</title>
        <authorList>
            <person name="Reatini B."/>
            <person name="Cang F.A."/>
            <person name="Jiang Q."/>
            <person name="Mckibben M.T.W."/>
            <person name="Barker M.S."/>
            <person name="Rieseberg L.H."/>
            <person name="Dlugosch K.M."/>
        </authorList>
    </citation>
    <scope>NUCLEOTIDE SEQUENCE</scope>
    <source>
        <strain evidence="9">CAN-66</strain>
        <tissue evidence="9">Leaf</tissue>
    </source>
</reference>
<feature type="transmembrane region" description="Helical" evidence="7">
    <location>
        <begin position="133"/>
        <end position="157"/>
    </location>
</feature>
<comment type="similarity">
    <text evidence="6">Belongs to the DESIGUAL family.</text>
</comment>
<accession>A0AA38THJ0</accession>
<keyword evidence="3 8" id="KW-0732">Signal</keyword>
<feature type="transmembrane region" description="Helical" evidence="7">
    <location>
        <begin position="49"/>
        <end position="78"/>
    </location>
</feature>
<evidence type="ECO:0000313" key="10">
    <source>
        <dbReference type="Proteomes" id="UP001172457"/>
    </source>
</evidence>
<evidence type="ECO:0000256" key="4">
    <source>
        <dbReference type="ARBA" id="ARBA00022989"/>
    </source>
</evidence>
<feature type="transmembrane region" description="Helical" evidence="7">
    <location>
        <begin position="90"/>
        <end position="113"/>
    </location>
</feature>
<keyword evidence="2 7" id="KW-0812">Transmembrane</keyword>
<evidence type="ECO:0000256" key="3">
    <source>
        <dbReference type="ARBA" id="ARBA00022729"/>
    </source>
</evidence>
<dbReference type="GO" id="GO:0012505">
    <property type="term" value="C:endomembrane system"/>
    <property type="evidence" value="ECO:0007669"/>
    <property type="project" value="UniProtKB-SubCell"/>
</dbReference>
<feature type="signal peptide" evidence="8">
    <location>
        <begin position="1"/>
        <end position="23"/>
    </location>
</feature>
<dbReference type="Pfam" id="PF06749">
    <property type="entry name" value="DUF1218"/>
    <property type="match status" value="1"/>
</dbReference>
<comment type="caution">
    <text evidence="9">The sequence shown here is derived from an EMBL/GenBank/DDBJ whole genome shotgun (WGS) entry which is preliminary data.</text>
</comment>
<sequence>MESKMSTFCTVVALLGILAAAVGFAAEATRVQESDVYIVENTCYYPSSPAFAFGIIAALLTIATRVYISVTFGGCSCFRSDPNSTLASKLVYILSWVASVIGVAILLAAAGLNNKEGEEVDSYGYLTCYVVKPGIFAVGAVLSLLSAIFGIVAYVMLTSTPQTITNSMVAFPVDADADLEKSPKYPQ</sequence>
<comment type="subcellular location">
    <subcellularLocation>
        <location evidence="1">Endomembrane system</location>
        <topology evidence="1">Multi-pass membrane protein</topology>
    </subcellularLocation>
</comment>
<proteinExistence type="inferred from homology"/>
<name>A0AA38THJ0_9ASTR</name>
<feature type="chain" id="PRO_5041403267" evidence="8">
    <location>
        <begin position="24"/>
        <end position="187"/>
    </location>
</feature>
<evidence type="ECO:0000256" key="1">
    <source>
        <dbReference type="ARBA" id="ARBA00004127"/>
    </source>
</evidence>
<gene>
    <name evidence="9" type="ORF">OSB04_010000</name>
</gene>
<organism evidence="9 10">
    <name type="scientific">Centaurea solstitialis</name>
    <name type="common">yellow star-thistle</name>
    <dbReference type="NCBI Taxonomy" id="347529"/>
    <lineage>
        <taxon>Eukaryota</taxon>
        <taxon>Viridiplantae</taxon>
        <taxon>Streptophyta</taxon>
        <taxon>Embryophyta</taxon>
        <taxon>Tracheophyta</taxon>
        <taxon>Spermatophyta</taxon>
        <taxon>Magnoliopsida</taxon>
        <taxon>eudicotyledons</taxon>
        <taxon>Gunneridae</taxon>
        <taxon>Pentapetalae</taxon>
        <taxon>asterids</taxon>
        <taxon>campanulids</taxon>
        <taxon>Asterales</taxon>
        <taxon>Asteraceae</taxon>
        <taxon>Carduoideae</taxon>
        <taxon>Cardueae</taxon>
        <taxon>Centaureinae</taxon>
        <taxon>Centaurea</taxon>
    </lineage>
</organism>
<dbReference type="InterPro" id="IPR052222">
    <property type="entry name" value="DESIGUAL"/>
</dbReference>
<dbReference type="AlphaFoldDB" id="A0AA38THJ0"/>
<evidence type="ECO:0000256" key="8">
    <source>
        <dbReference type="SAM" id="SignalP"/>
    </source>
</evidence>
<evidence type="ECO:0000256" key="5">
    <source>
        <dbReference type="ARBA" id="ARBA00023136"/>
    </source>
</evidence>
<dbReference type="InterPro" id="IPR009606">
    <property type="entry name" value="DEAL/Modifying_wall_lignin1/2"/>
</dbReference>
<evidence type="ECO:0000256" key="6">
    <source>
        <dbReference type="ARBA" id="ARBA00029467"/>
    </source>
</evidence>
<keyword evidence="4 7" id="KW-1133">Transmembrane helix</keyword>
<protein>
    <submittedName>
        <fullName evidence="9">Uncharacterized protein</fullName>
    </submittedName>
</protein>
<dbReference type="Proteomes" id="UP001172457">
    <property type="component" value="Chromosome 3"/>
</dbReference>